<accession>A0ABN3Q0N6</accession>
<evidence type="ECO:0000313" key="2">
    <source>
        <dbReference type="EMBL" id="GAA2608427.1"/>
    </source>
</evidence>
<organism evidence="2 3">
    <name type="scientific">Streptomyces axinellae</name>
    <dbReference type="NCBI Taxonomy" id="552788"/>
    <lineage>
        <taxon>Bacteria</taxon>
        <taxon>Bacillati</taxon>
        <taxon>Actinomycetota</taxon>
        <taxon>Actinomycetes</taxon>
        <taxon>Kitasatosporales</taxon>
        <taxon>Streptomycetaceae</taxon>
        <taxon>Streptomyces</taxon>
    </lineage>
</organism>
<name>A0ABN3Q0N6_9ACTN</name>
<feature type="region of interest" description="Disordered" evidence="1">
    <location>
        <begin position="16"/>
        <end position="69"/>
    </location>
</feature>
<keyword evidence="3" id="KW-1185">Reference proteome</keyword>
<dbReference type="EMBL" id="BAAARJ010000006">
    <property type="protein sequence ID" value="GAA2608427.1"/>
    <property type="molecule type" value="Genomic_DNA"/>
</dbReference>
<proteinExistence type="predicted"/>
<sequence>MLGVLAVVPVVDGDPVSVRRQGDRRRASDTARGTRHERSTERAVPHVRPLSPLLNSPRVASPLMTGSRR</sequence>
<feature type="compositionally biased region" description="Basic and acidic residues" evidence="1">
    <location>
        <begin position="20"/>
        <end position="44"/>
    </location>
</feature>
<gene>
    <name evidence="2" type="ORF">GCM10009863_22280</name>
</gene>
<evidence type="ECO:0000313" key="3">
    <source>
        <dbReference type="Proteomes" id="UP001501447"/>
    </source>
</evidence>
<dbReference type="Proteomes" id="UP001501447">
    <property type="component" value="Unassembled WGS sequence"/>
</dbReference>
<reference evidence="2 3" key="1">
    <citation type="journal article" date="2019" name="Int. J. Syst. Evol. Microbiol.">
        <title>The Global Catalogue of Microorganisms (GCM) 10K type strain sequencing project: providing services to taxonomists for standard genome sequencing and annotation.</title>
        <authorList>
            <consortium name="The Broad Institute Genomics Platform"/>
            <consortium name="The Broad Institute Genome Sequencing Center for Infectious Disease"/>
            <person name="Wu L."/>
            <person name="Ma J."/>
        </authorList>
    </citation>
    <scope>NUCLEOTIDE SEQUENCE [LARGE SCALE GENOMIC DNA]</scope>
    <source>
        <strain evidence="2 3">JCM 16373</strain>
    </source>
</reference>
<evidence type="ECO:0000256" key="1">
    <source>
        <dbReference type="SAM" id="MobiDB-lite"/>
    </source>
</evidence>
<protein>
    <submittedName>
        <fullName evidence="2">Uncharacterized protein</fullName>
    </submittedName>
</protein>
<comment type="caution">
    <text evidence="2">The sequence shown here is derived from an EMBL/GenBank/DDBJ whole genome shotgun (WGS) entry which is preliminary data.</text>
</comment>